<evidence type="ECO:0000313" key="2">
    <source>
        <dbReference type="Proteomes" id="UP001163321"/>
    </source>
</evidence>
<proteinExistence type="predicted"/>
<gene>
    <name evidence="1" type="ORF">PsorP6_002185</name>
</gene>
<dbReference type="EMBL" id="CM047580">
    <property type="protein sequence ID" value="KAI9921619.1"/>
    <property type="molecule type" value="Genomic_DNA"/>
</dbReference>
<organism evidence="1 2">
    <name type="scientific">Peronosclerospora sorghi</name>
    <dbReference type="NCBI Taxonomy" id="230839"/>
    <lineage>
        <taxon>Eukaryota</taxon>
        <taxon>Sar</taxon>
        <taxon>Stramenopiles</taxon>
        <taxon>Oomycota</taxon>
        <taxon>Peronosporomycetes</taxon>
        <taxon>Peronosporales</taxon>
        <taxon>Peronosporaceae</taxon>
        <taxon>Peronosclerospora</taxon>
    </lineage>
</organism>
<name>A0ACC0WU85_9STRA</name>
<sequence>MCTTFSSDGRHKRVGLYKTKSRRAKPNQVHQNLKTHYQLVWIMRASRGCKLVHDKIFCQNTSPRVALKDIAATKIETFQHPPHLLCEAAMDANEKGAQAFTSSAVSCIVGALPNRSCECMLCNKIPKAVDAAFFRQPSDVGEFVAAY</sequence>
<accession>A0ACC0WU85</accession>
<comment type="caution">
    <text evidence="1">The sequence shown here is derived from an EMBL/GenBank/DDBJ whole genome shotgun (WGS) entry which is preliminary data.</text>
</comment>
<dbReference type="Proteomes" id="UP001163321">
    <property type="component" value="Chromosome 1"/>
</dbReference>
<evidence type="ECO:0000313" key="1">
    <source>
        <dbReference type="EMBL" id="KAI9921619.1"/>
    </source>
</evidence>
<reference evidence="1 2" key="1">
    <citation type="journal article" date="2022" name="bioRxiv">
        <title>The genome of the oomycete Peronosclerospora sorghi, a cosmopolitan pathogen of maize and sorghum, is inflated with dispersed pseudogenes.</title>
        <authorList>
            <person name="Fletcher K."/>
            <person name="Martin F."/>
            <person name="Isakeit T."/>
            <person name="Cavanaugh K."/>
            <person name="Magill C."/>
            <person name="Michelmore R."/>
        </authorList>
    </citation>
    <scope>NUCLEOTIDE SEQUENCE [LARGE SCALE GENOMIC DNA]</scope>
    <source>
        <strain evidence="1">P6</strain>
    </source>
</reference>
<keyword evidence="2" id="KW-1185">Reference proteome</keyword>
<protein>
    <submittedName>
        <fullName evidence="1">Uncharacterized protein</fullName>
    </submittedName>
</protein>